<keyword evidence="1" id="KW-0812">Transmembrane</keyword>
<proteinExistence type="predicted"/>
<dbReference type="AlphaFoldDB" id="A0AAU7VP59"/>
<keyword evidence="1" id="KW-1133">Transmembrane helix</keyword>
<name>A0AAU7VP59_9FIRM</name>
<reference evidence="2" key="1">
    <citation type="journal article" date="2013" name="Extremophiles">
        <title>Proteinivorax tanatarense gen. nov., sp. nov., an anaerobic, haloalkaliphilic, proteolytic bacterium isolated from a decaying algal bloom, and proposal of Proteinivoraceae fam. nov.</title>
        <authorList>
            <person name="Kevbrin V."/>
            <person name="Boltyanskaya Y."/>
            <person name="Zhilina T."/>
            <person name="Kolganova T."/>
            <person name="Lavrentjeva E."/>
            <person name="Kuznetsov B."/>
        </authorList>
    </citation>
    <scope>NUCLEOTIDE SEQUENCE</scope>
    <source>
        <strain evidence="2">Z-910T</strain>
    </source>
</reference>
<dbReference type="RefSeq" id="WP_350344567.1">
    <property type="nucleotide sequence ID" value="NZ_CP158367.1"/>
</dbReference>
<evidence type="ECO:0008006" key="3">
    <source>
        <dbReference type="Google" id="ProtNLM"/>
    </source>
</evidence>
<sequence>MIVNEVRESLKRKKGFTFSIIFVVLVFALMASTLFITYVYMQERHASVQTYGDKNVYTLMDTLTGKEERQFFKDPESVSKLQHMYTYLNKQINETFISATDHPISIEFGDISDTDIFLQGYESGRPSEPVEKNGTKYNSVKAVKVNQQALETFPINNLTDGRLFDKADYENLDFGSIPVLLGAEYEDIFDIGDRIESTYLFYPFTLEVIGFIESNSFLSTRIEPETYVDRYIVLPAQKFGEPANEEQFNFLRRYYLHSINGAIYSSEDLAYIDGLIKQANDVTGFNNLMILGGMDSQLGAILETMGEQISALLFLTVTLFIICILMLVVLIWKKVQDNYKNIAIHLISGGTMNQIFSYIAGEILFIVSVPMIIVLFTVTLFVIGMQPIAILYGALITIIALFLMLLSLFIIYIKGKRLSISTILKRGD</sequence>
<gene>
    <name evidence="2" type="ORF">PRVXT_000989</name>
</gene>
<evidence type="ECO:0000256" key="1">
    <source>
        <dbReference type="SAM" id="Phobius"/>
    </source>
</evidence>
<feature type="transmembrane region" description="Helical" evidence="1">
    <location>
        <begin position="355"/>
        <end position="383"/>
    </location>
</feature>
<reference evidence="2" key="2">
    <citation type="submission" date="2024-06" db="EMBL/GenBank/DDBJ databases">
        <authorList>
            <person name="Petrova K.O."/>
            <person name="Toshchakov S.V."/>
            <person name="Boltjanskaja Y.V."/>
            <person name="Kevbrin V."/>
        </authorList>
    </citation>
    <scope>NUCLEOTIDE SEQUENCE</scope>
    <source>
        <strain evidence="2">Z-910T</strain>
    </source>
</reference>
<organism evidence="2">
    <name type="scientific">Proteinivorax tanatarense</name>
    <dbReference type="NCBI Taxonomy" id="1260629"/>
    <lineage>
        <taxon>Bacteria</taxon>
        <taxon>Bacillati</taxon>
        <taxon>Bacillota</taxon>
        <taxon>Clostridia</taxon>
        <taxon>Eubacteriales</taxon>
        <taxon>Proteinivoracaceae</taxon>
        <taxon>Proteinivorax</taxon>
    </lineage>
</organism>
<accession>A0AAU7VP59</accession>
<protein>
    <recommendedName>
        <fullName evidence="3">ABC transporter permease</fullName>
    </recommendedName>
</protein>
<feature type="transmembrane region" description="Helical" evidence="1">
    <location>
        <begin position="311"/>
        <end position="332"/>
    </location>
</feature>
<feature type="transmembrane region" description="Helical" evidence="1">
    <location>
        <begin position="20"/>
        <end position="41"/>
    </location>
</feature>
<keyword evidence="1" id="KW-0472">Membrane</keyword>
<dbReference type="EMBL" id="CP158367">
    <property type="protein sequence ID" value="XBX75831.1"/>
    <property type="molecule type" value="Genomic_DNA"/>
</dbReference>
<evidence type="ECO:0000313" key="2">
    <source>
        <dbReference type="EMBL" id="XBX75831.1"/>
    </source>
</evidence>
<feature type="transmembrane region" description="Helical" evidence="1">
    <location>
        <begin position="389"/>
        <end position="413"/>
    </location>
</feature>